<dbReference type="GO" id="GO:0006749">
    <property type="term" value="P:glutathione metabolic process"/>
    <property type="evidence" value="ECO:0007669"/>
    <property type="project" value="TreeGrafter"/>
</dbReference>
<dbReference type="STRING" id="1121869.SAMN03084138_00051"/>
<dbReference type="InterPro" id="IPR036282">
    <property type="entry name" value="Glutathione-S-Trfase_C_sf"/>
</dbReference>
<dbReference type="PANTHER" id="PTHR42673">
    <property type="entry name" value="MALEYLACETOACETATE ISOMERASE"/>
    <property type="match status" value="1"/>
</dbReference>
<dbReference type="Gene3D" id="3.40.30.10">
    <property type="entry name" value="Glutaredoxin"/>
    <property type="match status" value="1"/>
</dbReference>
<keyword evidence="2" id="KW-0808">Transferase</keyword>
<dbReference type="GeneID" id="35873757"/>
<dbReference type="GO" id="GO:0004364">
    <property type="term" value="F:glutathione transferase activity"/>
    <property type="evidence" value="ECO:0007669"/>
    <property type="project" value="TreeGrafter"/>
</dbReference>
<dbReference type="CDD" id="cd03194">
    <property type="entry name" value="GST_C_3"/>
    <property type="match status" value="1"/>
</dbReference>
<dbReference type="EMBL" id="FOWR01000001">
    <property type="protein sequence ID" value="SFO69389.1"/>
    <property type="molecule type" value="Genomic_DNA"/>
</dbReference>
<dbReference type="InterPro" id="IPR040079">
    <property type="entry name" value="Glutathione_S-Trfase"/>
</dbReference>
<protein>
    <submittedName>
        <fullName evidence="2">Glutathione S-transferase</fullName>
    </submittedName>
</protein>
<name>A0A1I5J9P2_9GAMM</name>
<proteinExistence type="predicted"/>
<gene>
    <name evidence="2" type="ORF">SAMN03084138_00051</name>
</gene>
<dbReference type="PROSITE" id="PS50404">
    <property type="entry name" value="GST_NTER"/>
    <property type="match status" value="1"/>
</dbReference>
<dbReference type="InterPro" id="IPR036249">
    <property type="entry name" value="Thioredoxin-like_sf"/>
</dbReference>
<reference evidence="2 3" key="1">
    <citation type="submission" date="2016-10" db="EMBL/GenBank/DDBJ databases">
        <authorList>
            <person name="de Groot N.N."/>
        </authorList>
    </citation>
    <scope>NUCLEOTIDE SEQUENCE [LARGE SCALE GENOMIC DNA]</scope>
    <source>
        <strain evidence="2 3">DSM 15893</strain>
    </source>
</reference>
<dbReference type="SUPFAM" id="SSF52833">
    <property type="entry name" value="Thioredoxin-like"/>
    <property type="match status" value="1"/>
</dbReference>
<dbReference type="Proteomes" id="UP000182692">
    <property type="component" value="Unassembled WGS sequence"/>
</dbReference>
<dbReference type="PANTHER" id="PTHR42673:SF4">
    <property type="entry name" value="MALEYLACETOACETATE ISOMERASE"/>
    <property type="match status" value="1"/>
</dbReference>
<dbReference type="Gene3D" id="1.20.1050.10">
    <property type="match status" value="1"/>
</dbReference>
<dbReference type="OrthoDB" id="9799538at2"/>
<dbReference type="PROSITE" id="PS51354">
    <property type="entry name" value="GLUTAREDOXIN_2"/>
    <property type="match status" value="1"/>
</dbReference>
<dbReference type="RefSeq" id="WP_017015351.1">
    <property type="nucleotide sequence ID" value="NZ_FOWR01000001.1"/>
</dbReference>
<organism evidence="2 3">
    <name type="scientific">Enterovibrio norvegicus DSM 15893</name>
    <dbReference type="NCBI Taxonomy" id="1121869"/>
    <lineage>
        <taxon>Bacteria</taxon>
        <taxon>Pseudomonadati</taxon>
        <taxon>Pseudomonadota</taxon>
        <taxon>Gammaproteobacteria</taxon>
        <taxon>Vibrionales</taxon>
        <taxon>Vibrionaceae</taxon>
        <taxon>Enterovibrio</taxon>
    </lineage>
</organism>
<feature type="domain" description="GST N-terminal" evidence="1">
    <location>
        <begin position="1"/>
        <end position="81"/>
    </location>
</feature>
<dbReference type="AlphaFoldDB" id="A0A1I5J9P2"/>
<dbReference type="GO" id="GO:0016034">
    <property type="term" value="F:maleylacetoacetate isomerase activity"/>
    <property type="evidence" value="ECO:0007669"/>
    <property type="project" value="TreeGrafter"/>
</dbReference>
<dbReference type="SFLD" id="SFLDS00019">
    <property type="entry name" value="Glutathione_Transferase_(cytos"/>
    <property type="match status" value="1"/>
</dbReference>
<dbReference type="CDD" id="cd03043">
    <property type="entry name" value="GST_N_1"/>
    <property type="match status" value="1"/>
</dbReference>
<dbReference type="GO" id="GO:0006559">
    <property type="term" value="P:L-phenylalanine catabolic process"/>
    <property type="evidence" value="ECO:0007669"/>
    <property type="project" value="TreeGrafter"/>
</dbReference>
<evidence type="ECO:0000313" key="2">
    <source>
        <dbReference type="EMBL" id="SFO69389.1"/>
    </source>
</evidence>
<accession>A0A1I5J9P2</accession>
<sequence length="221" mass="24963">MKLFIANKNYSTWSLRGWLVLRGFDIDFEEIELSLFTDEFYDELKKYSGAAKVPMLVDNGVPVWESLAICEYVNEQYLQGKGWPENAADRAKARAISSEMHAGFGGVRSEMPMNIRGRRKITPSETCLKDVQRIDDIWAEQMEAFADKGGYLFGEFSIADAMYAPIALRFLTYGVQLSEKAQIYADNILANAAVQQWVEESKQDLSVVPEDEAGIEINAYA</sequence>
<evidence type="ECO:0000313" key="3">
    <source>
        <dbReference type="Proteomes" id="UP000182692"/>
    </source>
</evidence>
<dbReference type="SUPFAM" id="SSF47616">
    <property type="entry name" value="GST C-terminal domain-like"/>
    <property type="match status" value="1"/>
</dbReference>
<dbReference type="InterPro" id="IPR004045">
    <property type="entry name" value="Glutathione_S-Trfase_N"/>
</dbReference>
<dbReference type="Pfam" id="PF13409">
    <property type="entry name" value="GST_N_2"/>
    <property type="match status" value="1"/>
</dbReference>
<evidence type="ECO:0000259" key="1">
    <source>
        <dbReference type="PROSITE" id="PS50404"/>
    </source>
</evidence>